<organism evidence="2 3">
    <name type="scientific">Halosimplex pelagicum</name>
    <dbReference type="NCBI Taxonomy" id="869886"/>
    <lineage>
        <taxon>Archaea</taxon>
        <taxon>Methanobacteriati</taxon>
        <taxon>Methanobacteriota</taxon>
        <taxon>Stenosarchaea group</taxon>
        <taxon>Halobacteria</taxon>
        <taxon>Halobacteriales</taxon>
        <taxon>Haloarculaceae</taxon>
        <taxon>Halosimplex</taxon>
    </lineage>
</organism>
<gene>
    <name evidence="2" type="ORF">HZS54_08755</name>
</gene>
<dbReference type="InterPro" id="IPR027417">
    <property type="entry name" value="P-loop_NTPase"/>
</dbReference>
<evidence type="ECO:0000256" key="1">
    <source>
        <dbReference type="SAM" id="MobiDB-lite"/>
    </source>
</evidence>
<reference evidence="2 3" key="1">
    <citation type="submission" date="2020-07" db="EMBL/GenBank/DDBJ databases">
        <title>Halosimplex litoreum sp. nov. and Halosimplex rubrum sp. nov., isolated from different salt environments.</title>
        <authorList>
            <person name="Cui H."/>
        </authorList>
    </citation>
    <scope>NUCLEOTIDE SEQUENCE [LARGE SCALE GENOMIC DNA]</scope>
    <source>
        <strain evidence="2 3">R2</strain>
    </source>
</reference>
<dbReference type="GeneID" id="56082674"/>
<feature type="region of interest" description="Disordered" evidence="1">
    <location>
        <begin position="1"/>
        <end position="23"/>
    </location>
</feature>
<keyword evidence="3" id="KW-1185">Reference proteome</keyword>
<dbReference type="Gene3D" id="3.40.50.300">
    <property type="entry name" value="P-loop containing nucleotide triphosphate hydrolases"/>
    <property type="match status" value="1"/>
</dbReference>
<sequence>MTDRSDPERDPAAPEVDAVPEGVAPGSTVLVATVGDPAPSVPSLQVLSAFADGDDTALVVTTTESAETTVERARAVFEEGARPSLGVVDTVSKQQSVASRYGDVPTVFTPSSSDLERLVVALTELSGEGRPADGDRHLVVRSLTPILEAVATDQVCTVLQQVSGIRTETGLTLLGVDETAHDDATMRALAEQVDGVLWVTRGSDDALELMYRPATRSTV</sequence>
<dbReference type="KEGG" id="hpel:HZS54_08755"/>
<proteinExistence type="predicted"/>
<dbReference type="AlphaFoldDB" id="A0A7D5TB03"/>
<evidence type="ECO:0000313" key="2">
    <source>
        <dbReference type="EMBL" id="QLH81709.1"/>
    </source>
</evidence>
<dbReference type="EMBL" id="CP058909">
    <property type="protein sequence ID" value="QLH81709.1"/>
    <property type="molecule type" value="Genomic_DNA"/>
</dbReference>
<dbReference type="Proteomes" id="UP000509346">
    <property type="component" value="Chromosome"/>
</dbReference>
<dbReference type="InterPro" id="IPR055927">
    <property type="entry name" value="DUF7504"/>
</dbReference>
<accession>A0A7D5TB03</accession>
<dbReference type="Pfam" id="PF24336">
    <property type="entry name" value="DUF7504"/>
    <property type="match status" value="1"/>
</dbReference>
<protein>
    <recommendedName>
        <fullName evidence="4">KaiC-like domain-containing protein</fullName>
    </recommendedName>
</protein>
<feature type="compositionally biased region" description="Basic and acidic residues" evidence="1">
    <location>
        <begin position="1"/>
        <end position="12"/>
    </location>
</feature>
<evidence type="ECO:0008006" key="4">
    <source>
        <dbReference type="Google" id="ProtNLM"/>
    </source>
</evidence>
<evidence type="ECO:0000313" key="3">
    <source>
        <dbReference type="Proteomes" id="UP000509346"/>
    </source>
</evidence>
<name>A0A7D5TB03_9EURY</name>
<dbReference type="RefSeq" id="WP_179921963.1">
    <property type="nucleotide sequence ID" value="NZ_CP058909.1"/>
</dbReference>
<dbReference type="OrthoDB" id="204717at2157"/>